<evidence type="ECO:0000313" key="2">
    <source>
        <dbReference type="Proteomes" id="UP000012081"/>
    </source>
</evidence>
<dbReference type="InterPro" id="IPR029063">
    <property type="entry name" value="SAM-dependent_MTases_sf"/>
</dbReference>
<keyword evidence="2" id="KW-1185">Reference proteome</keyword>
<proteinExistence type="predicted"/>
<dbReference type="EMBL" id="APBN01000005">
    <property type="protein sequence ID" value="EMT52042.1"/>
    <property type="molecule type" value="Genomic_DNA"/>
</dbReference>
<dbReference type="Proteomes" id="UP000012081">
    <property type="component" value="Unassembled WGS sequence"/>
</dbReference>
<dbReference type="RefSeq" id="WP_003389066.1">
    <property type="nucleotide sequence ID" value="NZ_APBN01000005.1"/>
</dbReference>
<dbReference type="AlphaFoldDB" id="M8DF49"/>
<name>M8DF49_9BACL</name>
<dbReference type="STRING" id="1300222.I532_14403"/>
<gene>
    <name evidence="1" type="ORF">I532_14403</name>
</gene>
<dbReference type="PATRIC" id="fig|1300222.3.peg.3010"/>
<comment type="caution">
    <text evidence="1">The sequence shown here is derived from an EMBL/GenBank/DDBJ whole genome shotgun (WGS) entry which is preliminary data.</text>
</comment>
<evidence type="ECO:0008006" key="3">
    <source>
        <dbReference type="Google" id="ProtNLM"/>
    </source>
</evidence>
<accession>M8DF49</accession>
<sequence length="202" mass="22687">MKNTYERVGCLEPMLAPITDKLVFAARFLSSPQTVGSIVPSSRQLTERILSPVDWERAAAVAELGAGTGVFTDAIRKAKRKDCQALILEQDDTMRERLVRRYPDLLFSDDARKLIQAMEEHGMGQLDAVISGLPFANFPQGLRDEILDQVEAALKPGGVFVQFQYSLQMKKKLEKRFGRVAIRFVPFNFPCAFVYVCQKRGG</sequence>
<dbReference type="SUPFAM" id="SSF53335">
    <property type="entry name" value="S-adenosyl-L-methionine-dependent methyltransferases"/>
    <property type="match status" value="1"/>
</dbReference>
<dbReference type="CDD" id="cd02440">
    <property type="entry name" value="AdoMet_MTases"/>
    <property type="match status" value="1"/>
</dbReference>
<dbReference type="Gene3D" id="3.40.50.150">
    <property type="entry name" value="Vaccinia Virus protein VP39"/>
    <property type="match status" value="1"/>
</dbReference>
<reference evidence="1 2" key="1">
    <citation type="submission" date="2013-03" db="EMBL/GenBank/DDBJ databases">
        <title>Assembly of a new bacterial strain Brevibacillus borstelensis AK1.</title>
        <authorList>
            <person name="Rajan I."/>
            <person name="PoliReddy D."/>
            <person name="Sugumar T."/>
            <person name="Rathinam K."/>
            <person name="Alqarawi S."/>
            <person name="Khalil A.B."/>
            <person name="Sivakumar N."/>
        </authorList>
    </citation>
    <scope>NUCLEOTIDE SEQUENCE [LARGE SCALE GENOMIC DNA]</scope>
    <source>
        <strain evidence="1 2">AK1</strain>
    </source>
</reference>
<organism evidence="1 2">
    <name type="scientific">Brevibacillus borstelensis AK1</name>
    <dbReference type="NCBI Taxonomy" id="1300222"/>
    <lineage>
        <taxon>Bacteria</taxon>
        <taxon>Bacillati</taxon>
        <taxon>Bacillota</taxon>
        <taxon>Bacilli</taxon>
        <taxon>Bacillales</taxon>
        <taxon>Paenibacillaceae</taxon>
        <taxon>Brevibacillus</taxon>
    </lineage>
</organism>
<protein>
    <recommendedName>
        <fullName evidence="3">Phospholipid N-methyltransferase</fullName>
    </recommendedName>
</protein>
<evidence type="ECO:0000313" key="1">
    <source>
        <dbReference type="EMBL" id="EMT52042.1"/>
    </source>
</evidence>